<feature type="transmembrane region" description="Helical" evidence="6">
    <location>
        <begin position="107"/>
        <end position="124"/>
    </location>
</feature>
<dbReference type="InterPro" id="IPR036890">
    <property type="entry name" value="HATPase_C_sf"/>
</dbReference>
<feature type="transmembrane region" description="Helical" evidence="6">
    <location>
        <begin position="12"/>
        <end position="29"/>
    </location>
</feature>
<dbReference type="Pfam" id="PF02518">
    <property type="entry name" value="HATPase_c"/>
    <property type="match status" value="1"/>
</dbReference>
<dbReference type="Gene3D" id="3.30.565.10">
    <property type="entry name" value="Histidine kinase-like ATPase, C-terminal domain"/>
    <property type="match status" value="1"/>
</dbReference>
<feature type="transmembrane region" description="Helical" evidence="6">
    <location>
        <begin position="131"/>
        <end position="148"/>
    </location>
</feature>
<gene>
    <name evidence="8" type="ORF">EAF07_00640</name>
</gene>
<dbReference type="Gene3D" id="1.20.5.1930">
    <property type="match status" value="1"/>
</dbReference>
<comment type="catalytic activity">
    <reaction evidence="1">
        <text>ATP + protein L-histidine = ADP + protein N-phospho-L-histidine.</text>
        <dbReference type="EC" id="2.7.13.3"/>
    </reaction>
</comment>
<feature type="transmembrane region" description="Helical" evidence="6">
    <location>
        <begin position="64"/>
        <end position="87"/>
    </location>
</feature>
<dbReference type="Pfam" id="PF07730">
    <property type="entry name" value="HisKA_3"/>
    <property type="match status" value="1"/>
</dbReference>
<keyword evidence="5" id="KW-0902">Two-component regulatory system</keyword>
<dbReference type="Proteomes" id="UP000279194">
    <property type="component" value="Unassembled WGS sequence"/>
</dbReference>
<evidence type="ECO:0000256" key="1">
    <source>
        <dbReference type="ARBA" id="ARBA00000085"/>
    </source>
</evidence>
<dbReference type="EC" id="2.7.13.3" evidence="2"/>
<keyword evidence="3" id="KW-0808">Transferase</keyword>
<keyword evidence="4 8" id="KW-0418">Kinase</keyword>
<dbReference type="GO" id="GO:0046983">
    <property type="term" value="F:protein dimerization activity"/>
    <property type="evidence" value="ECO:0007669"/>
    <property type="project" value="InterPro"/>
</dbReference>
<dbReference type="CDD" id="cd16917">
    <property type="entry name" value="HATPase_UhpB-NarQ-NarX-like"/>
    <property type="match status" value="1"/>
</dbReference>
<keyword evidence="9" id="KW-1185">Reference proteome</keyword>
<dbReference type="InterPro" id="IPR003594">
    <property type="entry name" value="HATPase_dom"/>
</dbReference>
<dbReference type="EMBL" id="RCVM01000001">
    <property type="protein sequence ID" value="RLY05241.1"/>
    <property type="molecule type" value="Genomic_DNA"/>
</dbReference>
<dbReference type="GO" id="GO:0000155">
    <property type="term" value="F:phosphorelay sensor kinase activity"/>
    <property type="evidence" value="ECO:0007669"/>
    <property type="project" value="InterPro"/>
</dbReference>
<dbReference type="AlphaFoldDB" id="A0A3L9DVH0"/>
<organism evidence="8 9">
    <name type="scientific">Streptococcus hillyeri</name>
    <dbReference type="NCBI Taxonomy" id="2282420"/>
    <lineage>
        <taxon>Bacteria</taxon>
        <taxon>Bacillati</taxon>
        <taxon>Bacillota</taxon>
        <taxon>Bacilli</taxon>
        <taxon>Lactobacillales</taxon>
        <taxon>Streptococcaceae</taxon>
        <taxon>Streptococcus</taxon>
    </lineage>
</organism>
<dbReference type="GO" id="GO:0016020">
    <property type="term" value="C:membrane"/>
    <property type="evidence" value="ECO:0007669"/>
    <property type="project" value="InterPro"/>
</dbReference>
<dbReference type="SUPFAM" id="SSF55874">
    <property type="entry name" value="ATPase domain of HSP90 chaperone/DNA topoisomerase II/histidine kinase"/>
    <property type="match status" value="1"/>
</dbReference>
<feature type="domain" description="Histidine kinase/HSP90-like ATPase" evidence="7">
    <location>
        <begin position="275"/>
        <end position="362"/>
    </location>
</feature>
<dbReference type="SMART" id="SM00387">
    <property type="entry name" value="HATPase_c"/>
    <property type="match status" value="1"/>
</dbReference>
<evidence type="ECO:0000256" key="6">
    <source>
        <dbReference type="SAM" id="Phobius"/>
    </source>
</evidence>
<keyword evidence="6" id="KW-1133">Transmembrane helix</keyword>
<evidence type="ECO:0000256" key="2">
    <source>
        <dbReference type="ARBA" id="ARBA00012438"/>
    </source>
</evidence>
<proteinExistence type="predicted"/>
<evidence type="ECO:0000256" key="4">
    <source>
        <dbReference type="ARBA" id="ARBA00022777"/>
    </source>
</evidence>
<evidence type="ECO:0000313" key="8">
    <source>
        <dbReference type="EMBL" id="RLY05241.1"/>
    </source>
</evidence>
<dbReference type="RefSeq" id="WP_121834369.1">
    <property type="nucleotide sequence ID" value="NZ_CP163513.1"/>
</dbReference>
<evidence type="ECO:0000256" key="3">
    <source>
        <dbReference type="ARBA" id="ARBA00022679"/>
    </source>
</evidence>
<name>A0A3L9DVH0_9STRE</name>
<evidence type="ECO:0000256" key="5">
    <source>
        <dbReference type="ARBA" id="ARBA00023012"/>
    </source>
</evidence>
<sequence length="364" mass="42136">MFYPFQKNFLPYYVGLVFVSFPLLGLKYFGYPMWTSPLTFLFVVAYMGLVHLKPRHRFLEEVFWHYLLFYIVLMSSVVNGNMMWFFFFPSNLLVWRFEKGWRSYRGYSLLVAILIMIGVFITYSPTMTDKVAIVLVTLFILGMTTFQMQTREEEALKDLLYRQSQENQVLVAENERNRIGRDLHDTLGHTFAMMSLKTELALKQLDKDNIEAVRKELEEINQISRTSMQEVRTLINHLKYRSLEEELLALQELLTMSHIEVSLDNQLEGEVLLPMVSSSLVMILRELVTNIIKHAEASQCQICLKRDNGIVVLVSDNGKGFSSLTGTELHSVRERLTLVSGEMEIVSPKAPTLIHIRLEEGVNA</sequence>
<dbReference type="OrthoDB" id="9797605at2"/>
<keyword evidence="6" id="KW-0472">Membrane</keyword>
<reference evidence="8 9" key="1">
    <citation type="submission" date="2018-10" db="EMBL/GenBank/DDBJ databases">
        <title>Streptococcus hillyeri sp. nov., isolated from equine tracheal sample.</title>
        <authorList>
            <person name="Macfadyen A.C."/>
            <person name="Waller A."/>
            <person name="Paterson G.K."/>
        </authorList>
    </citation>
    <scope>NUCLEOTIDE SEQUENCE [LARGE SCALE GENOMIC DNA]</scope>
    <source>
        <strain evidence="8 9">28462</strain>
    </source>
</reference>
<dbReference type="InterPro" id="IPR011712">
    <property type="entry name" value="Sig_transdc_His_kin_sub3_dim/P"/>
</dbReference>
<comment type="caution">
    <text evidence="8">The sequence shown here is derived from an EMBL/GenBank/DDBJ whole genome shotgun (WGS) entry which is preliminary data.</text>
</comment>
<dbReference type="PANTHER" id="PTHR24421">
    <property type="entry name" value="NITRATE/NITRITE SENSOR PROTEIN NARX-RELATED"/>
    <property type="match status" value="1"/>
</dbReference>
<dbReference type="PANTHER" id="PTHR24421:SF63">
    <property type="entry name" value="SENSOR HISTIDINE KINASE DESK"/>
    <property type="match status" value="1"/>
</dbReference>
<dbReference type="InterPro" id="IPR050482">
    <property type="entry name" value="Sensor_HK_TwoCompSys"/>
</dbReference>
<evidence type="ECO:0000259" key="7">
    <source>
        <dbReference type="SMART" id="SM00387"/>
    </source>
</evidence>
<evidence type="ECO:0000313" key="9">
    <source>
        <dbReference type="Proteomes" id="UP000279194"/>
    </source>
</evidence>
<protein>
    <recommendedName>
        <fullName evidence="2">histidine kinase</fullName>
        <ecNumber evidence="2">2.7.13.3</ecNumber>
    </recommendedName>
</protein>
<feature type="transmembrane region" description="Helical" evidence="6">
    <location>
        <begin position="35"/>
        <end position="52"/>
    </location>
</feature>
<accession>A0A3L9DVH0</accession>
<keyword evidence="6" id="KW-0812">Transmembrane</keyword>